<evidence type="ECO:0000256" key="5">
    <source>
        <dbReference type="ARBA" id="ARBA00022840"/>
    </source>
</evidence>
<comment type="caution">
    <text evidence="8">The sequence shown here is derived from an EMBL/GenBank/DDBJ whole genome shotgun (WGS) entry which is preliminary data.</text>
</comment>
<dbReference type="CDD" id="cd18808">
    <property type="entry name" value="SF1_C_Upf1"/>
    <property type="match status" value="1"/>
</dbReference>
<feature type="domain" description="DNA2/NAM7 helicase helicase" evidence="6">
    <location>
        <begin position="155"/>
        <end position="362"/>
    </location>
</feature>
<evidence type="ECO:0000256" key="2">
    <source>
        <dbReference type="ARBA" id="ARBA00022741"/>
    </source>
</evidence>
<gene>
    <name evidence="8" type="ORF">J2S19_001294</name>
</gene>
<evidence type="ECO:0000256" key="1">
    <source>
        <dbReference type="ARBA" id="ARBA00007913"/>
    </source>
</evidence>
<keyword evidence="3" id="KW-0378">Hydrolase</keyword>
<dbReference type="Gene3D" id="3.40.50.300">
    <property type="entry name" value="P-loop containing nucleotide triphosphate hydrolases"/>
    <property type="match status" value="2"/>
</dbReference>
<keyword evidence="9" id="KW-1185">Reference proteome</keyword>
<proteinExistence type="inferred from homology"/>
<keyword evidence="4" id="KW-0347">Helicase</keyword>
<accession>A0ABT9ZCS2</accession>
<comment type="similarity">
    <text evidence="1">Belongs to the DNA2/NAM7 helicase family.</text>
</comment>
<dbReference type="InterPro" id="IPR041679">
    <property type="entry name" value="DNA2/NAM7-like_C"/>
</dbReference>
<sequence>MKSTNFYLNVWQKALRAEISHLKKYGSSKYVLKNGQPMTASNGTYTYYFETTQTTRIPNGSKISIEPIAMTGRILSSEGKSIIIAVEAPIGSLQQLYLVYDPWELLDQLHDRLDEIKESKQKRTRIKKLMNPPLEVKHPTDSISSNVHELVLRSKYNPVTFVWGPPGTGKTYTLGRVAANKYFKHKTVLILAQSNQAVDVLIAETTQFIHKKGKLKRTGDVLRYGAHTEKSTHFMTTSELLNIHNPSLATNRQALIEERKGLKETLGNSYTNRDSEQLLKLELKLSQMHEKIREQELSFVNDAEIIGTTLAKAATDPAIYEKQYDLVIVDEASMAYVPQIAFAASLAKRTIVCGDFKQLPPIATARHKLVDEWLREDIFHKAQVVNWVQDKQKHSIHPHLFLLKEQRRMHPDISAFTNKHIYNSLVGDHESVKRSRTPIVERPPFENLASILVNTSGMGNYCLREKSTNSRFNIWHLLLSFQVIHEAYLSGAKSIGFVTPYRAQAYLMDLLLSDLYEEELLEADIIAATVHKFQGSERDVMIFDVVDSYPQERPGMLLVGKDSERLINVAITRTRGKFVHICNEQFIRSNVYRNKTIHQLVNHQTTNQQIIQSRQIGSWVKNQHPKLLWIHAKKLEKLKDDIIHAKHTIFIYIPDRKKLTQEWRNILNTRHPSTTLEVFSTNDVKQKNKTDTSVAVPFPFIIIDKKYLWLGLPFETTMHVQPPYIAARLHSKQVIEYVLSEIVI</sequence>
<protein>
    <recommendedName>
        <fullName evidence="10">DNA helicase</fullName>
    </recommendedName>
</protein>
<keyword evidence="5" id="KW-0067">ATP-binding</keyword>
<evidence type="ECO:0000256" key="4">
    <source>
        <dbReference type="ARBA" id="ARBA00022806"/>
    </source>
</evidence>
<dbReference type="SUPFAM" id="SSF52540">
    <property type="entry name" value="P-loop containing nucleoside triphosphate hydrolases"/>
    <property type="match status" value="1"/>
</dbReference>
<reference evidence="8 9" key="1">
    <citation type="submission" date="2023-07" db="EMBL/GenBank/DDBJ databases">
        <title>Genomic Encyclopedia of Type Strains, Phase IV (KMG-IV): sequencing the most valuable type-strain genomes for metagenomic binning, comparative biology and taxonomic classification.</title>
        <authorList>
            <person name="Goeker M."/>
        </authorList>
    </citation>
    <scope>NUCLEOTIDE SEQUENCE [LARGE SCALE GENOMIC DNA]</scope>
    <source>
        <strain evidence="8 9">DSM 29005</strain>
    </source>
</reference>
<dbReference type="Pfam" id="PF13086">
    <property type="entry name" value="AAA_11"/>
    <property type="match status" value="1"/>
</dbReference>
<dbReference type="InterPro" id="IPR041677">
    <property type="entry name" value="DNA2/NAM7_AAA_11"/>
</dbReference>
<dbReference type="EMBL" id="JAUSUD010000004">
    <property type="protein sequence ID" value="MDQ0230042.1"/>
    <property type="molecule type" value="Genomic_DNA"/>
</dbReference>
<dbReference type="PANTHER" id="PTHR43788:SF8">
    <property type="entry name" value="DNA-BINDING PROTEIN SMUBP-2"/>
    <property type="match status" value="1"/>
</dbReference>
<dbReference type="Proteomes" id="UP001234495">
    <property type="component" value="Unassembled WGS sequence"/>
</dbReference>
<evidence type="ECO:0000313" key="9">
    <source>
        <dbReference type="Proteomes" id="UP001234495"/>
    </source>
</evidence>
<evidence type="ECO:0000259" key="7">
    <source>
        <dbReference type="Pfam" id="PF13087"/>
    </source>
</evidence>
<organism evidence="8 9">
    <name type="scientific">Metabacillus malikii</name>
    <dbReference type="NCBI Taxonomy" id="1504265"/>
    <lineage>
        <taxon>Bacteria</taxon>
        <taxon>Bacillati</taxon>
        <taxon>Bacillota</taxon>
        <taxon>Bacilli</taxon>
        <taxon>Bacillales</taxon>
        <taxon>Bacillaceae</taxon>
        <taxon>Metabacillus</taxon>
    </lineage>
</organism>
<dbReference type="RefSeq" id="WP_307338747.1">
    <property type="nucleotide sequence ID" value="NZ_JAUSUD010000004.1"/>
</dbReference>
<evidence type="ECO:0000313" key="8">
    <source>
        <dbReference type="EMBL" id="MDQ0230042.1"/>
    </source>
</evidence>
<evidence type="ECO:0008006" key="10">
    <source>
        <dbReference type="Google" id="ProtNLM"/>
    </source>
</evidence>
<dbReference type="InterPro" id="IPR047187">
    <property type="entry name" value="SF1_C_Upf1"/>
</dbReference>
<dbReference type="InterPro" id="IPR027417">
    <property type="entry name" value="P-loop_NTPase"/>
</dbReference>
<feature type="domain" description="DNA2/NAM7 helicase-like C-terminal" evidence="7">
    <location>
        <begin position="399"/>
        <end position="584"/>
    </location>
</feature>
<name>A0ABT9ZCS2_9BACI</name>
<dbReference type="PANTHER" id="PTHR43788">
    <property type="entry name" value="DNA2/NAM7 HELICASE FAMILY MEMBER"/>
    <property type="match status" value="1"/>
</dbReference>
<evidence type="ECO:0000256" key="3">
    <source>
        <dbReference type="ARBA" id="ARBA00022801"/>
    </source>
</evidence>
<keyword evidence="2" id="KW-0547">Nucleotide-binding</keyword>
<evidence type="ECO:0000259" key="6">
    <source>
        <dbReference type="Pfam" id="PF13086"/>
    </source>
</evidence>
<dbReference type="InterPro" id="IPR050534">
    <property type="entry name" value="Coronavir_polyprotein_1ab"/>
</dbReference>
<dbReference type="Pfam" id="PF13087">
    <property type="entry name" value="AAA_12"/>
    <property type="match status" value="1"/>
</dbReference>